<accession>A0ABS4BWR1</accession>
<evidence type="ECO:0000256" key="3">
    <source>
        <dbReference type="ARBA" id="ARBA00023159"/>
    </source>
</evidence>
<dbReference type="SUPFAM" id="SSF89082">
    <property type="entry name" value="Antibiotic binding domain of TipA-like multidrug resistance regulators"/>
    <property type="match status" value="1"/>
</dbReference>
<keyword evidence="7" id="KW-1185">Reference proteome</keyword>
<organism evidence="6 7">
    <name type="scientific">Mariniflexile gromovii</name>
    <dbReference type="NCBI Taxonomy" id="362523"/>
    <lineage>
        <taxon>Bacteria</taxon>
        <taxon>Pseudomonadati</taxon>
        <taxon>Bacteroidota</taxon>
        <taxon>Flavobacteriia</taxon>
        <taxon>Flavobacteriales</taxon>
        <taxon>Flavobacteriaceae</taxon>
        <taxon>Mariniflexile</taxon>
    </lineage>
</organism>
<dbReference type="Proteomes" id="UP000670776">
    <property type="component" value="Unassembled WGS sequence"/>
</dbReference>
<dbReference type="InterPro" id="IPR047057">
    <property type="entry name" value="MerR_fam"/>
</dbReference>
<dbReference type="InterPro" id="IPR009061">
    <property type="entry name" value="DNA-bd_dom_put_sf"/>
</dbReference>
<evidence type="ECO:0000313" key="7">
    <source>
        <dbReference type="Proteomes" id="UP000670776"/>
    </source>
</evidence>
<evidence type="ECO:0000256" key="2">
    <source>
        <dbReference type="ARBA" id="ARBA00023125"/>
    </source>
</evidence>
<dbReference type="Pfam" id="PF07739">
    <property type="entry name" value="TipAS"/>
    <property type="match status" value="1"/>
</dbReference>
<dbReference type="SMART" id="SM00422">
    <property type="entry name" value="HTH_MERR"/>
    <property type="match status" value="1"/>
</dbReference>
<dbReference type="InterPro" id="IPR012925">
    <property type="entry name" value="TipAS_dom"/>
</dbReference>
<dbReference type="PROSITE" id="PS50937">
    <property type="entry name" value="HTH_MERR_2"/>
    <property type="match status" value="1"/>
</dbReference>
<evidence type="ECO:0000256" key="4">
    <source>
        <dbReference type="ARBA" id="ARBA00023163"/>
    </source>
</evidence>
<dbReference type="EMBL" id="JAGJCB010000016">
    <property type="protein sequence ID" value="MBP0905029.1"/>
    <property type="molecule type" value="Genomic_DNA"/>
</dbReference>
<keyword evidence="1" id="KW-0805">Transcription regulation</keyword>
<sequence>MKKYSVKDLSKLAGVSVRTLHHYDDIGLLKPAIRTEAKYRLYGENELLKLQQILFYKELEFTLQEIIGILEDPNFDLIQALENHKWALKSKQQQISSMLNTIEKTMSNLKNKTMITDNELYEGFSKEERNEIRNEAIEKYGNNTIKTSEKYLKKLSKEQLEQLKKEQQDIFKNLFRLSSNSPETEEVQLEIARHYSNIRKFWGTDGSSDAQKKEYRGLGKLYVEDPRFTFIDGEPQPEFAKFLSEAIRFFANSQLD</sequence>
<dbReference type="SUPFAM" id="SSF46955">
    <property type="entry name" value="Putative DNA-binding domain"/>
    <property type="match status" value="1"/>
</dbReference>
<dbReference type="PANTHER" id="PTHR30204:SF90">
    <property type="entry name" value="HTH-TYPE TRANSCRIPTIONAL ACTIVATOR MTA"/>
    <property type="match status" value="1"/>
</dbReference>
<dbReference type="InterPro" id="IPR000551">
    <property type="entry name" value="MerR-type_HTH_dom"/>
</dbReference>
<evidence type="ECO:0000259" key="5">
    <source>
        <dbReference type="PROSITE" id="PS50937"/>
    </source>
</evidence>
<dbReference type="PANTHER" id="PTHR30204">
    <property type="entry name" value="REDOX-CYCLING DRUG-SENSING TRANSCRIPTIONAL ACTIVATOR SOXR"/>
    <property type="match status" value="1"/>
</dbReference>
<dbReference type="Gene3D" id="1.10.490.50">
    <property type="entry name" value="Antibiotic binding domain of TipA-like multidrug resistance regulators"/>
    <property type="match status" value="1"/>
</dbReference>
<gene>
    <name evidence="6" type="ORF">J8H85_14410</name>
</gene>
<name>A0ABS4BWR1_9FLAO</name>
<comment type="caution">
    <text evidence="6">The sequence shown here is derived from an EMBL/GenBank/DDBJ whole genome shotgun (WGS) entry which is preliminary data.</text>
</comment>
<evidence type="ECO:0000313" key="6">
    <source>
        <dbReference type="EMBL" id="MBP0905029.1"/>
    </source>
</evidence>
<keyword evidence="2" id="KW-0238">DNA-binding</keyword>
<protein>
    <submittedName>
        <fullName evidence="6">MerR family transcriptional regulator</fullName>
    </submittedName>
</protein>
<dbReference type="InterPro" id="IPR036244">
    <property type="entry name" value="TipA-like_antibiotic-bd"/>
</dbReference>
<keyword evidence="4" id="KW-0804">Transcription</keyword>
<dbReference type="CDD" id="cd01106">
    <property type="entry name" value="HTH_TipAL-Mta"/>
    <property type="match status" value="1"/>
</dbReference>
<dbReference type="Gene3D" id="1.10.1660.10">
    <property type="match status" value="1"/>
</dbReference>
<proteinExistence type="predicted"/>
<dbReference type="Pfam" id="PF00376">
    <property type="entry name" value="MerR"/>
    <property type="match status" value="1"/>
</dbReference>
<dbReference type="RefSeq" id="WP_209655917.1">
    <property type="nucleotide sequence ID" value="NZ_JAGJCB010000016.1"/>
</dbReference>
<evidence type="ECO:0000256" key="1">
    <source>
        <dbReference type="ARBA" id="ARBA00023015"/>
    </source>
</evidence>
<keyword evidence="3" id="KW-0010">Activator</keyword>
<feature type="domain" description="HTH merR-type" evidence="5">
    <location>
        <begin position="3"/>
        <end position="72"/>
    </location>
</feature>
<reference evidence="6 7" key="1">
    <citation type="submission" date="2021-04" db="EMBL/GenBank/DDBJ databases">
        <title>Mariniflexile gromovii gen. nov., sp. nov., a gliding bacterium isolated from the sea urchin Strongylocentrotus intermedius.</title>
        <authorList>
            <person name="Ko S."/>
            <person name="Le V."/>
            <person name="Ahn C.-Y."/>
            <person name="Oh H.-M."/>
        </authorList>
    </citation>
    <scope>NUCLEOTIDE SEQUENCE [LARGE SCALE GENOMIC DNA]</scope>
    <source>
        <strain evidence="6 7">KCTC 12570</strain>
    </source>
</reference>